<reference evidence="2 3" key="1">
    <citation type="submission" date="2021-10" db="EMBL/GenBank/DDBJ databases">
        <title>Anaerobic single-cell dispensing facilitates the cultivation of human gut bacteria.</title>
        <authorList>
            <person name="Afrizal A."/>
        </authorList>
    </citation>
    <scope>NUCLEOTIDE SEQUENCE [LARGE SCALE GENOMIC DNA]</scope>
    <source>
        <strain evidence="2 3">CLA-AA-H273</strain>
    </source>
</reference>
<dbReference type="Proteomes" id="UP001197795">
    <property type="component" value="Unassembled WGS sequence"/>
</dbReference>
<organism evidence="2 3">
    <name type="scientific">Waltera acetigignens</name>
    <dbReference type="NCBI Taxonomy" id="2981769"/>
    <lineage>
        <taxon>Bacteria</taxon>
        <taxon>Bacillati</taxon>
        <taxon>Bacillota</taxon>
        <taxon>Clostridia</taxon>
        <taxon>Lachnospirales</taxon>
        <taxon>Lachnospiraceae</taxon>
        <taxon>Waltera</taxon>
    </lineage>
</organism>
<dbReference type="RefSeq" id="WP_227733817.1">
    <property type="nucleotide sequence ID" value="NZ_JAJEPV010000051.1"/>
</dbReference>
<proteinExistence type="predicted"/>
<sequence>MNVTYADLFQFCMFIVALIGLCYQIFKDNKKK</sequence>
<keyword evidence="1" id="KW-0812">Transmembrane</keyword>
<keyword evidence="1" id="KW-1133">Transmembrane helix</keyword>
<name>A0AAE3A5T1_9FIRM</name>
<protein>
    <submittedName>
        <fullName evidence="2">Holin-like toxin</fullName>
    </submittedName>
</protein>
<feature type="transmembrane region" description="Helical" evidence="1">
    <location>
        <begin position="6"/>
        <end position="26"/>
    </location>
</feature>
<comment type="caution">
    <text evidence="2">The sequence shown here is derived from an EMBL/GenBank/DDBJ whole genome shotgun (WGS) entry which is preliminary data.</text>
</comment>
<evidence type="ECO:0000256" key="1">
    <source>
        <dbReference type="SAM" id="Phobius"/>
    </source>
</evidence>
<accession>A0AAE3A5T1</accession>
<dbReference type="InterPro" id="IPR031616">
    <property type="entry name" value="BsrE-like"/>
</dbReference>
<gene>
    <name evidence="2" type="ORF">LKD75_15460</name>
</gene>
<dbReference type="EMBL" id="JAJEPV010000051">
    <property type="protein sequence ID" value="MCC2120963.1"/>
    <property type="molecule type" value="Genomic_DNA"/>
</dbReference>
<evidence type="ECO:0000313" key="3">
    <source>
        <dbReference type="Proteomes" id="UP001197795"/>
    </source>
</evidence>
<keyword evidence="3" id="KW-1185">Reference proteome</keyword>
<evidence type="ECO:0000313" key="2">
    <source>
        <dbReference type="EMBL" id="MCC2120963.1"/>
    </source>
</evidence>
<dbReference type="Pfam" id="PF16935">
    <property type="entry name" value="Hol_Tox"/>
    <property type="match status" value="1"/>
</dbReference>
<keyword evidence="1" id="KW-0472">Membrane</keyword>
<dbReference type="AlphaFoldDB" id="A0AAE3A5T1"/>